<accession>A0A0M2USA2</accession>
<gene>
    <name evidence="1" type="ORF">BROFUL_02554</name>
</gene>
<organism evidence="1 2">
    <name type="scientific">Candidatus Brocadia fulgida</name>
    <dbReference type="NCBI Taxonomy" id="380242"/>
    <lineage>
        <taxon>Bacteria</taxon>
        <taxon>Pseudomonadati</taxon>
        <taxon>Planctomycetota</taxon>
        <taxon>Candidatus Brocadiia</taxon>
        <taxon>Candidatus Brocadiales</taxon>
        <taxon>Candidatus Brocadiaceae</taxon>
        <taxon>Candidatus Brocadia</taxon>
    </lineage>
</organism>
<comment type="caution">
    <text evidence="1">The sequence shown here is derived from an EMBL/GenBank/DDBJ whole genome shotgun (WGS) entry which is preliminary data.</text>
</comment>
<evidence type="ECO:0000313" key="2">
    <source>
        <dbReference type="Proteomes" id="UP000034954"/>
    </source>
</evidence>
<dbReference type="AlphaFoldDB" id="A0A0M2USA2"/>
<evidence type="ECO:0000313" key="1">
    <source>
        <dbReference type="EMBL" id="KKO18722.1"/>
    </source>
</evidence>
<dbReference type="Proteomes" id="UP000034954">
    <property type="component" value="Unassembled WGS sequence"/>
</dbReference>
<name>A0A0M2USA2_9BACT</name>
<dbReference type="EMBL" id="LAQJ01000238">
    <property type="protein sequence ID" value="KKO18722.1"/>
    <property type="molecule type" value="Genomic_DNA"/>
</dbReference>
<sequence>MMNLSFMACTVRLGILVKMMEVEKEWSKIFHE</sequence>
<proteinExistence type="predicted"/>
<reference evidence="1 2" key="1">
    <citation type="journal article" date="2013" name="BMC Microbiol.">
        <title>Identification of the type II cytochrome c maturation pathway in anammox bacteria by comparative genomics.</title>
        <authorList>
            <person name="Ferousi C."/>
            <person name="Speth D.R."/>
            <person name="Reimann J."/>
            <person name="Op den Camp H.J."/>
            <person name="Allen J.W."/>
            <person name="Keltjens J.T."/>
            <person name="Jetten M.S."/>
        </authorList>
    </citation>
    <scope>NUCLEOTIDE SEQUENCE [LARGE SCALE GENOMIC DNA]</scope>
    <source>
        <strain evidence="1">RU1</strain>
    </source>
</reference>
<protein>
    <submittedName>
        <fullName evidence="1">Uncharacterized protein</fullName>
    </submittedName>
</protein>
<keyword evidence="2" id="KW-1185">Reference proteome</keyword>